<keyword evidence="5 6" id="KW-0472">Membrane</keyword>
<evidence type="ECO:0000313" key="8">
    <source>
        <dbReference type="Proteomes" id="UP000481043"/>
    </source>
</evidence>
<dbReference type="EMBL" id="JAAIWM010000001">
    <property type="protein sequence ID" value="NEY70372.1"/>
    <property type="molecule type" value="Genomic_DNA"/>
</dbReference>
<sequence length="307" mass="34977">MSMLFMILLFPLEVASLDISIFGFRALWSPVFLSVIVILIGVYFYIIRKEKYRVTGKQQFFFLSSMILLYMMKGGPFDLLGHLMFSAHMTAMAIVYLAVPPLMLLGLPETLLREFINLKRVRPLYSFFTKPLIALILFNGLFSLYHIPLVFDVVKTDMILHSITTSVLFIGAFLMWWPVVNPLPEEESLTPIKKIGYIFADGVLLTPACALIIFASTPLYSTYTDPTLWLTALELCVPADMLATLSISTPELFNWFPVVEDQQLGGVIMKVVQEIVYGSILGYIFFQWARKERENDQLEIATKPQVN</sequence>
<evidence type="ECO:0000256" key="6">
    <source>
        <dbReference type="SAM" id="Phobius"/>
    </source>
</evidence>
<protein>
    <submittedName>
        <fullName evidence="7">Cytochrome c oxidase assembly factor CtaG</fullName>
    </submittedName>
</protein>
<accession>A0A6M0Q2H3</accession>
<gene>
    <name evidence="7" type="primary">ctaG</name>
    <name evidence="7" type="ORF">G4D63_01335</name>
</gene>
<keyword evidence="8" id="KW-1185">Reference proteome</keyword>
<feature type="transmembrane region" description="Helical" evidence="6">
    <location>
        <begin position="198"/>
        <end position="220"/>
    </location>
</feature>
<keyword evidence="4 6" id="KW-1133">Transmembrane helix</keyword>
<feature type="transmembrane region" description="Helical" evidence="6">
    <location>
        <begin position="159"/>
        <end position="177"/>
    </location>
</feature>
<reference evidence="7 8" key="1">
    <citation type="submission" date="2020-02" db="EMBL/GenBank/DDBJ databases">
        <title>Bacillus aquiflavi sp. nov., isolated from yellow water of strong flavor Chinese baijiu in Yibin region of China.</title>
        <authorList>
            <person name="Xie J."/>
        </authorList>
    </citation>
    <scope>NUCLEOTIDE SEQUENCE [LARGE SCALE GENOMIC DNA]</scope>
    <source>
        <strain evidence="7 8">SA4</strain>
    </source>
</reference>
<evidence type="ECO:0000256" key="2">
    <source>
        <dbReference type="ARBA" id="ARBA00022475"/>
    </source>
</evidence>
<dbReference type="Pfam" id="PF09678">
    <property type="entry name" value="Caa3_CtaG"/>
    <property type="match status" value="1"/>
</dbReference>
<feature type="transmembrane region" description="Helical" evidence="6">
    <location>
        <begin position="59"/>
        <end position="77"/>
    </location>
</feature>
<evidence type="ECO:0000256" key="4">
    <source>
        <dbReference type="ARBA" id="ARBA00022989"/>
    </source>
</evidence>
<organism evidence="7 8">
    <name type="scientific">Bacillus mesophilus</name>
    <dbReference type="NCBI Taxonomy" id="1808955"/>
    <lineage>
        <taxon>Bacteria</taxon>
        <taxon>Bacillati</taxon>
        <taxon>Bacillota</taxon>
        <taxon>Bacilli</taxon>
        <taxon>Bacillales</taxon>
        <taxon>Bacillaceae</taxon>
        <taxon>Bacillus</taxon>
    </lineage>
</organism>
<evidence type="ECO:0000256" key="3">
    <source>
        <dbReference type="ARBA" id="ARBA00022692"/>
    </source>
</evidence>
<dbReference type="NCBIfam" id="TIGR02737">
    <property type="entry name" value="caa3_CtaG"/>
    <property type="match status" value="1"/>
</dbReference>
<evidence type="ECO:0000313" key="7">
    <source>
        <dbReference type="EMBL" id="NEY70372.1"/>
    </source>
</evidence>
<dbReference type="InterPro" id="IPR014108">
    <property type="entry name" value="Caa3-assmbl_CtaG"/>
</dbReference>
<dbReference type="RefSeq" id="WP_163176920.1">
    <property type="nucleotide sequence ID" value="NZ_JAAIWM010000001.1"/>
</dbReference>
<dbReference type="Proteomes" id="UP000481043">
    <property type="component" value="Unassembled WGS sequence"/>
</dbReference>
<feature type="transmembrane region" description="Helical" evidence="6">
    <location>
        <begin position="264"/>
        <end position="286"/>
    </location>
</feature>
<comment type="subcellular location">
    <subcellularLocation>
        <location evidence="1">Cell membrane</location>
        <topology evidence="1">Multi-pass membrane protein</topology>
    </subcellularLocation>
</comment>
<dbReference type="AlphaFoldDB" id="A0A6M0Q2H3"/>
<proteinExistence type="predicted"/>
<feature type="transmembrane region" description="Helical" evidence="6">
    <location>
        <begin position="127"/>
        <end position="147"/>
    </location>
</feature>
<dbReference type="InterPro" id="IPR019108">
    <property type="entry name" value="Caa3_assmbl_CtaG-rel"/>
</dbReference>
<evidence type="ECO:0000256" key="5">
    <source>
        <dbReference type="ARBA" id="ARBA00023136"/>
    </source>
</evidence>
<feature type="transmembrane region" description="Helical" evidence="6">
    <location>
        <begin position="83"/>
        <end position="107"/>
    </location>
</feature>
<dbReference type="GO" id="GO:0005886">
    <property type="term" value="C:plasma membrane"/>
    <property type="evidence" value="ECO:0007669"/>
    <property type="project" value="UniProtKB-SubCell"/>
</dbReference>
<keyword evidence="3 6" id="KW-0812">Transmembrane</keyword>
<comment type="caution">
    <text evidence="7">The sequence shown here is derived from an EMBL/GenBank/DDBJ whole genome shotgun (WGS) entry which is preliminary data.</text>
</comment>
<evidence type="ECO:0000256" key="1">
    <source>
        <dbReference type="ARBA" id="ARBA00004651"/>
    </source>
</evidence>
<name>A0A6M0Q2H3_9BACI</name>
<keyword evidence="2" id="KW-1003">Cell membrane</keyword>
<feature type="transmembrane region" description="Helical" evidence="6">
    <location>
        <begin position="26"/>
        <end position="47"/>
    </location>
</feature>